<evidence type="ECO:0000313" key="3">
    <source>
        <dbReference type="EMBL" id="MCW1921782.1"/>
    </source>
</evidence>
<keyword evidence="4" id="KW-1185">Reference proteome</keyword>
<keyword evidence="2" id="KW-0732">Signal</keyword>
<comment type="caution">
    <text evidence="3">The sequence shown here is derived from an EMBL/GenBank/DDBJ whole genome shotgun (WGS) entry which is preliminary data.</text>
</comment>
<reference evidence="3 4" key="1">
    <citation type="submission" date="2022-10" db="EMBL/GenBank/DDBJ databases">
        <title>Luteolibacter arcticus strain CCTCC AB 2014275, whole genome shotgun sequencing project.</title>
        <authorList>
            <person name="Zhao G."/>
            <person name="Shen L."/>
        </authorList>
    </citation>
    <scope>NUCLEOTIDE SEQUENCE [LARGE SCALE GENOMIC DNA]</scope>
    <source>
        <strain evidence="3 4">CCTCC AB 2014275</strain>
    </source>
</reference>
<feature type="signal peptide" evidence="2">
    <location>
        <begin position="1"/>
        <end position="25"/>
    </location>
</feature>
<evidence type="ECO:0000256" key="2">
    <source>
        <dbReference type="SAM" id="SignalP"/>
    </source>
</evidence>
<dbReference type="EMBL" id="JAPDDT010000001">
    <property type="protein sequence ID" value="MCW1921782.1"/>
    <property type="molecule type" value="Genomic_DNA"/>
</dbReference>
<gene>
    <name evidence="3" type="ORF">OKA05_04405</name>
</gene>
<dbReference type="RefSeq" id="WP_264485891.1">
    <property type="nucleotide sequence ID" value="NZ_JAPDDT010000001.1"/>
</dbReference>
<organism evidence="3 4">
    <name type="scientific">Luteolibacter arcticus</name>
    <dbReference type="NCBI Taxonomy" id="1581411"/>
    <lineage>
        <taxon>Bacteria</taxon>
        <taxon>Pseudomonadati</taxon>
        <taxon>Verrucomicrobiota</taxon>
        <taxon>Verrucomicrobiia</taxon>
        <taxon>Verrucomicrobiales</taxon>
        <taxon>Verrucomicrobiaceae</taxon>
        <taxon>Luteolibacter</taxon>
    </lineage>
</organism>
<dbReference type="Gene3D" id="3.20.20.510">
    <property type="entry name" value="Uncharacterised protein PF12979, DUF3863"/>
    <property type="match status" value="1"/>
</dbReference>
<feature type="compositionally biased region" description="Pro residues" evidence="1">
    <location>
        <begin position="582"/>
        <end position="593"/>
    </location>
</feature>
<protein>
    <submittedName>
        <fullName evidence="3">Uncharacterized protein</fullName>
    </submittedName>
</protein>
<evidence type="ECO:0000256" key="1">
    <source>
        <dbReference type="SAM" id="MobiDB-lite"/>
    </source>
</evidence>
<feature type="region of interest" description="Disordered" evidence="1">
    <location>
        <begin position="544"/>
        <end position="593"/>
    </location>
</feature>
<proteinExistence type="predicted"/>
<name>A0ABT3GDS9_9BACT</name>
<evidence type="ECO:0000313" key="4">
    <source>
        <dbReference type="Proteomes" id="UP001320876"/>
    </source>
</evidence>
<feature type="chain" id="PRO_5047294142" evidence="2">
    <location>
        <begin position="26"/>
        <end position="593"/>
    </location>
</feature>
<sequence>MNFRINSWKPAQALILALAALLGQAGAGRAEGPDIVNIINFIRGVEPRSHVDLVEPVERQIKLARQHRLPTTWLIQYDALIRPDIIELLKREIGPDDEIGAWIEVVQPQVEAAGIKWRGRFPWDWHVNVGFTHGYPVEERKKLMDVYMAKFKEVFGKHPKSAGCWIIDAPTLNYLHDQYGVSAACNCKDQSGTDGYTLWGGYWNQAYYPSRLNAFMPAQTAERQLNVPVFRMLGSDPVHQYDQGIGSSWQGVVTLEPVYRPGGGDPKWIDWFFDTNFNRPNLAFSYMQAGQENSFGWPAMSVGLTYQYAKLAALRDQRKIRVETLGESGKWFRDTFKTTPASAVVALEDSKGDANRSIWYESRFYRVNLCWEGDQWRIRDLHVFNQDYAERYLEKHETTAVATYDTLPVMDGFHWSKPGDIAGIRGVVHASGGSQPLRTKGEPKVQDAGADSLVVSCELAAGGALRFRCDPTKLAVELTGTSAPDDWGLEMTWAKDEQPPVVNVTRHAIGYRHEGFGYALSCGASEVSRVNSENKIRIEEARGSVTFSFDSDESSSSNDEPGKPPQSPASGDSPGALTVPETPAPPTTPAQDS</sequence>
<accession>A0ABT3GDS9</accession>
<dbReference type="Proteomes" id="UP001320876">
    <property type="component" value="Unassembled WGS sequence"/>
</dbReference>